<feature type="transmembrane region" description="Helical" evidence="1">
    <location>
        <begin position="260"/>
        <end position="279"/>
    </location>
</feature>
<organism evidence="4 5">
    <name type="scientific">Massilia eburnea</name>
    <dbReference type="NCBI Taxonomy" id="1776165"/>
    <lineage>
        <taxon>Bacteria</taxon>
        <taxon>Pseudomonadati</taxon>
        <taxon>Pseudomonadota</taxon>
        <taxon>Betaproteobacteria</taxon>
        <taxon>Burkholderiales</taxon>
        <taxon>Oxalobacteraceae</taxon>
        <taxon>Telluria group</taxon>
        <taxon>Massilia</taxon>
    </lineage>
</organism>
<feature type="transmembrane region" description="Helical" evidence="1">
    <location>
        <begin position="80"/>
        <end position="101"/>
    </location>
</feature>
<protein>
    <submittedName>
        <fullName evidence="4">Acyltransferase family protein</fullName>
    </submittedName>
</protein>
<evidence type="ECO:0000313" key="5">
    <source>
        <dbReference type="Proteomes" id="UP000472320"/>
    </source>
</evidence>
<gene>
    <name evidence="4" type="ORF">GM658_08270</name>
</gene>
<comment type="caution">
    <text evidence="4">The sequence shown here is derived from an EMBL/GenBank/DDBJ whole genome shotgun (WGS) entry which is preliminary data.</text>
</comment>
<dbReference type="OrthoDB" id="9814807at2"/>
<feature type="transmembrane region" description="Helical" evidence="1">
    <location>
        <begin position="228"/>
        <end position="248"/>
    </location>
</feature>
<evidence type="ECO:0000259" key="2">
    <source>
        <dbReference type="Pfam" id="PF01757"/>
    </source>
</evidence>
<keyword evidence="4" id="KW-0012">Acyltransferase</keyword>
<evidence type="ECO:0000313" key="4">
    <source>
        <dbReference type="EMBL" id="MTW10599.1"/>
    </source>
</evidence>
<accession>A0A6L6QEH8</accession>
<dbReference type="GO" id="GO:0016747">
    <property type="term" value="F:acyltransferase activity, transferring groups other than amino-acyl groups"/>
    <property type="evidence" value="ECO:0007669"/>
    <property type="project" value="InterPro"/>
</dbReference>
<dbReference type="PANTHER" id="PTHR23028:SF53">
    <property type="entry name" value="ACYL_TRANSF_3 DOMAIN-CONTAINING PROTEIN"/>
    <property type="match status" value="1"/>
</dbReference>
<sequence length="651" mass="72489">MDSTLISRPGYRSDIDGLRAIAVMAVVFFHAFPSSLRGGFIGVDVFFVISGFLISGIVLDGLERGTFTFSDFYQRRIKRIFPALFLILAACLALGWCLLMADEYKSLGKHIAGGSVFASNFILAKEANYFGAAADSKQLLHLWSLAVEEQFYIVWPLVLWLAFHRKWNFLLISLLAAMASFYLNIRQSGIDLTEDFYAPQTRFWELMFGSALCCAIRQIPAERKEGGNVIPGWASIVGVVLLACGFGLLDKEIGFPGKWALVPVLGAVLIICAGPNAWVNKVVLSNRVLVWIGLISFPLYLWHWPLLSFLSTFLGGTPTVQLRFAAVLLSVALAWFTYRFIEIPVRFGVFGKTRVALLAVLVGVTGILGLIVYYWNGFQSKGADEFISYYSEMNETIPGSAMRKAYRHECNFLDVDQEVAGVHYVARSEISSNCYTRDFAKSKSIFLWGDSHAQQLYFGLSRQLSDDWQILQVATSNCGVLANHLDGTRKSALCAKSNQMAKESIARAKPDVVLVSQVVPLSASEAAQVNKQVLELGAKHVIFVGPVTRWQTDLVKLVARKYMIHTPRYTFSGLNMAMYETNTELKKAYAEANINYVDVMSLMCNEDGCLTYLGDDVRKGLTARDYGHLLPMASDFVAKNLLVPQIYRIDS</sequence>
<keyword evidence="1" id="KW-0472">Membrane</keyword>
<keyword evidence="4" id="KW-0808">Transferase</keyword>
<proteinExistence type="predicted"/>
<feature type="domain" description="Acyltransferase 3" evidence="2">
    <location>
        <begin position="14"/>
        <end position="339"/>
    </location>
</feature>
<dbReference type="Proteomes" id="UP000472320">
    <property type="component" value="Unassembled WGS sequence"/>
</dbReference>
<dbReference type="GO" id="GO:0016020">
    <property type="term" value="C:membrane"/>
    <property type="evidence" value="ECO:0007669"/>
    <property type="project" value="TreeGrafter"/>
</dbReference>
<evidence type="ECO:0000259" key="3">
    <source>
        <dbReference type="Pfam" id="PF19040"/>
    </source>
</evidence>
<keyword evidence="1" id="KW-1133">Transmembrane helix</keyword>
<dbReference type="Pfam" id="PF19040">
    <property type="entry name" value="SGNH"/>
    <property type="match status" value="1"/>
</dbReference>
<dbReference type="PANTHER" id="PTHR23028">
    <property type="entry name" value="ACETYLTRANSFERASE"/>
    <property type="match status" value="1"/>
</dbReference>
<dbReference type="InterPro" id="IPR002656">
    <property type="entry name" value="Acyl_transf_3_dom"/>
</dbReference>
<feature type="domain" description="SGNH" evidence="3">
    <location>
        <begin position="433"/>
        <end position="639"/>
    </location>
</feature>
<feature type="transmembrane region" description="Helical" evidence="1">
    <location>
        <begin position="322"/>
        <end position="341"/>
    </location>
</feature>
<keyword evidence="1" id="KW-0812">Transmembrane</keyword>
<dbReference type="GO" id="GO:0009103">
    <property type="term" value="P:lipopolysaccharide biosynthetic process"/>
    <property type="evidence" value="ECO:0007669"/>
    <property type="project" value="TreeGrafter"/>
</dbReference>
<dbReference type="InterPro" id="IPR050879">
    <property type="entry name" value="Acyltransferase_3"/>
</dbReference>
<feature type="transmembrane region" description="Helical" evidence="1">
    <location>
        <begin position="167"/>
        <end position="185"/>
    </location>
</feature>
<name>A0A6L6QEH8_9BURK</name>
<dbReference type="InterPro" id="IPR043968">
    <property type="entry name" value="SGNH"/>
</dbReference>
<feature type="transmembrane region" description="Helical" evidence="1">
    <location>
        <begin position="39"/>
        <end position="59"/>
    </location>
</feature>
<reference evidence="4 5" key="1">
    <citation type="submission" date="2019-11" db="EMBL/GenBank/DDBJ databases">
        <title>Type strains purchased from KCTC, JCM and DSMZ.</title>
        <authorList>
            <person name="Lu H."/>
        </authorList>
    </citation>
    <scope>NUCLEOTIDE SEQUENCE [LARGE SCALE GENOMIC DNA]</scope>
    <source>
        <strain evidence="4 5">JCM 31587</strain>
    </source>
</reference>
<dbReference type="Pfam" id="PF01757">
    <property type="entry name" value="Acyl_transf_3"/>
    <property type="match status" value="1"/>
</dbReference>
<dbReference type="RefSeq" id="WP_155453544.1">
    <property type="nucleotide sequence ID" value="NZ_WNKX01000005.1"/>
</dbReference>
<feature type="transmembrane region" description="Helical" evidence="1">
    <location>
        <begin position="288"/>
        <end position="310"/>
    </location>
</feature>
<feature type="transmembrane region" description="Helical" evidence="1">
    <location>
        <begin position="353"/>
        <end position="375"/>
    </location>
</feature>
<evidence type="ECO:0000256" key="1">
    <source>
        <dbReference type="SAM" id="Phobius"/>
    </source>
</evidence>
<dbReference type="AlphaFoldDB" id="A0A6L6QEH8"/>
<dbReference type="EMBL" id="WNKX01000005">
    <property type="protein sequence ID" value="MTW10599.1"/>
    <property type="molecule type" value="Genomic_DNA"/>
</dbReference>
<keyword evidence="5" id="KW-1185">Reference proteome</keyword>